<sequence>MRVKQTSSYPDTAGIERDSRSRRRGFDGLDVFRRSRDDQMSAIAGVLTLIWLVMVVTAVIGLIRGHLDWARLRNRRHACILLAVSFAVLVLIGAIAPKRPTDDAGPQGSTSSVTTPARATSSQAASATTTQPTTTTSAVSEPPAPVPLAPSVTPSPLPTPAPPSFVPPPIIPQPVPSPPAPTKTTVYYADCAAARAAGAAPLHQGEPGYRSALDRDKDGVACE</sequence>
<evidence type="ECO:0000256" key="2">
    <source>
        <dbReference type="SAM" id="Phobius"/>
    </source>
</evidence>
<proteinExistence type="predicted"/>
<dbReference type="AlphaFoldDB" id="A0A931I7I3"/>
<keyword evidence="2" id="KW-0812">Transmembrane</keyword>
<name>A0A931I7I3_9NOCA</name>
<evidence type="ECO:0000259" key="3">
    <source>
        <dbReference type="SMART" id="SM00894"/>
    </source>
</evidence>
<protein>
    <submittedName>
        <fullName evidence="4">Excalibur calcium-binding domain-containing protein</fullName>
    </submittedName>
</protein>
<feature type="domain" description="Excalibur calcium-binding" evidence="3">
    <location>
        <begin position="187"/>
        <end position="223"/>
    </location>
</feature>
<dbReference type="Proteomes" id="UP000655751">
    <property type="component" value="Unassembled WGS sequence"/>
</dbReference>
<gene>
    <name evidence="4" type="ORF">IT779_04255</name>
</gene>
<feature type="region of interest" description="Disordered" evidence="1">
    <location>
        <begin position="99"/>
        <end position="184"/>
    </location>
</feature>
<accession>A0A931I7I3</accession>
<dbReference type="InterPro" id="IPR008613">
    <property type="entry name" value="Excalibur_Ca-bd_domain"/>
</dbReference>
<keyword evidence="2" id="KW-0472">Membrane</keyword>
<evidence type="ECO:0000313" key="5">
    <source>
        <dbReference type="Proteomes" id="UP000655751"/>
    </source>
</evidence>
<keyword evidence="5" id="KW-1185">Reference proteome</keyword>
<organism evidence="4 5">
    <name type="scientific">Nocardia bovistercoris</name>
    <dbReference type="NCBI Taxonomy" id="2785916"/>
    <lineage>
        <taxon>Bacteria</taxon>
        <taxon>Bacillati</taxon>
        <taxon>Actinomycetota</taxon>
        <taxon>Actinomycetes</taxon>
        <taxon>Mycobacteriales</taxon>
        <taxon>Nocardiaceae</taxon>
        <taxon>Nocardia</taxon>
    </lineage>
</organism>
<feature type="compositionally biased region" description="Basic and acidic residues" evidence="1">
    <location>
        <begin position="212"/>
        <end position="223"/>
    </location>
</feature>
<dbReference type="SMART" id="SM00894">
    <property type="entry name" value="Excalibur"/>
    <property type="match status" value="1"/>
</dbReference>
<feature type="region of interest" description="Disordered" evidence="1">
    <location>
        <begin position="198"/>
        <end position="223"/>
    </location>
</feature>
<feature type="compositionally biased region" description="Low complexity" evidence="1">
    <location>
        <begin position="114"/>
        <end position="141"/>
    </location>
</feature>
<comment type="caution">
    <text evidence="4">The sequence shown here is derived from an EMBL/GenBank/DDBJ whole genome shotgun (WGS) entry which is preliminary data.</text>
</comment>
<evidence type="ECO:0000256" key="1">
    <source>
        <dbReference type="SAM" id="MobiDB-lite"/>
    </source>
</evidence>
<evidence type="ECO:0000313" key="4">
    <source>
        <dbReference type="EMBL" id="MBH0775501.1"/>
    </source>
</evidence>
<feature type="compositionally biased region" description="Pro residues" evidence="1">
    <location>
        <begin position="142"/>
        <end position="181"/>
    </location>
</feature>
<feature type="transmembrane region" description="Helical" evidence="2">
    <location>
        <begin position="77"/>
        <end position="96"/>
    </location>
</feature>
<dbReference type="EMBL" id="JADMLG010000002">
    <property type="protein sequence ID" value="MBH0775501.1"/>
    <property type="molecule type" value="Genomic_DNA"/>
</dbReference>
<dbReference type="Pfam" id="PF05901">
    <property type="entry name" value="Excalibur"/>
    <property type="match status" value="1"/>
</dbReference>
<keyword evidence="2" id="KW-1133">Transmembrane helix</keyword>
<feature type="transmembrane region" description="Helical" evidence="2">
    <location>
        <begin position="42"/>
        <end position="65"/>
    </location>
</feature>
<reference evidence="4" key="1">
    <citation type="submission" date="2020-11" db="EMBL/GenBank/DDBJ databases">
        <title>Nocardia NEAU-351.nov., a novel actinomycete isolated from the cow dung.</title>
        <authorList>
            <person name="Zhang X."/>
        </authorList>
    </citation>
    <scope>NUCLEOTIDE SEQUENCE</scope>
    <source>
        <strain evidence="4">NEAU-351</strain>
    </source>
</reference>